<evidence type="ECO:0000313" key="4">
    <source>
        <dbReference type="Proteomes" id="UP001204851"/>
    </source>
</evidence>
<dbReference type="RefSeq" id="WP_252770599.1">
    <property type="nucleotide sequence ID" value="NZ_JAMXMC010000008.1"/>
</dbReference>
<evidence type="ECO:0008006" key="5">
    <source>
        <dbReference type="Google" id="ProtNLM"/>
    </source>
</evidence>
<evidence type="ECO:0000256" key="1">
    <source>
        <dbReference type="SAM" id="MobiDB-lite"/>
    </source>
</evidence>
<dbReference type="Proteomes" id="UP001204851">
    <property type="component" value="Unassembled WGS sequence"/>
</dbReference>
<comment type="caution">
    <text evidence="3">The sequence shown here is derived from an EMBL/GenBank/DDBJ whole genome shotgun (WGS) entry which is preliminary data.</text>
</comment>
<organism evidence="3 4">
    <name type="scientific">Ideonella oryzae</name>
    <dbReference type="NCBI Taxonomy" id="2937441"/>
    <lineage>
        <taxon>Bacteria</taxon>
        <taxon>Pseudomonadati</taxon>
        <taxon>Pseudomonadota</taxon>
        <taxon>Betaproteobacteria</taxon>
        <taxon>Burkholderiales</taxon>
        <taxon>Sphaerotilaceae</taxon>
        <taxon>Ideonella</taxon>
    </lineage>
</organism>
<keyword evidence="4" id="KW-1185">Reference proteome</keyword>
<feature type="chain" id="PRO_5046074087" description="DUF4148 domain-containing protein" evidence="2">
    <location>
        <begin position="33"/>
        <end position="117"/>
    </location>
</feature>
<feature type="region of interest" description="Disordered" evidence="1">
    <location>
        <begin position="79"/>
        <end position="101"/>
    </location>
</feature>
<feature type="compositionally biased region" description="Basic and acidic residues" evidence="1">
    <location>
        <begin position="92"/>
        <end position="101"/>
    </location>
</feature>
<sequence>MNIIVNIKRWLNTQGVAAAAILLSGGPTFAMASVDPYQLARNMILSTSTQATEAYEGTTEISSPIQTDPHALARKVMHSDEDVSVTRQPSQEYHESDMKSVSDLQRRIGAMISDHVD</sequence>
<evidence type="ECO:0000313" key="3">
    <source>
        <dbReference type="EMBL" id="MCO5977986.1"/>
    </source>
</evidence>
<reference evidence="3 4" key="1">
    <citation type="submission" date="2022-06" db="EMBL/GenBank/DDBJ databases">
        <title>Ideonella sp. NS12-5 Genome sequencing and assembly.</title>
        <authorList>
            <person name="Jung Y."/>
        </authorList>
    </citation>
    <scope>NUCLEOTIDE SEQUENCE [LARGE SCALE GENOMIC DNA]</scope>
    <source>
        <strain evidence="3 4">NS12-5</strain>
    </source>
</reference>
<proteinExistence type="predicted"/>
<dbReference type="EMBL" id="JAMXMC010000008">
    <property type="protein sequence ID" value="MCO5977986.1"/>
    <property type="molecule type" value="Genomic_DNA"/>
</dbReference>
<protein>
    <recommendedName>
        <fullName evidence="5">DUF4148 domain-containing protein</fullName>
    </recommendedName>
</protein>
<feature type="signal peptide" evidence="2">
    <location>
        <begin position="1"/>
        <end position="32"/>
    </location>
</feature>
<gene>
    <name evidence="3" type="ORF">M0L44_14860</name>
</gene>
<name>A0ABT1BP53_9BURK</name>
<keyword evidence="2" id="KW-0732">Signal</keyword>
<accession>A0ABT1BP53</accession>
<evidence type="ECO:0000256" key="2">
    <source>
        <dbReference type="SAM" id="SignalP"/>
    </source>
</evidence>